<feature type="active site" evidence="12">
    <location>
        <position position="462"/>
    </location>
</feature>
<evidence type="ECO:0000313" key="16">
    <source>
        <dbReference type="Proteomes" id="UP001201980"/>
    </source>
</evidence>
<feature type="transmembrane region" description="Helical" evidence="14">
    <location>
        <begin position="448"/>
        <end position="466"/>
    </location>
</feature>
<comment type="similarity">
    <text evidence="3 11">Belongs to the membrane-bound acyltransferase family. Sterol o-acyltransferase subfamily.</text>
</comment>
<evidence type="ECO:0000256" key="12">
    <source>
        <dbReference type="PIRSR" id="PIRSR000439-1"/>
    </source>
</evidence>
<dbReference type="Proteomes" id="UP001201980">
    <property type="component" value="Unassembled WGS sequence"/>
</dbReference>
<comment type="caution">
    <text evidence="15">The sequence shown here is derived from an EMBL/GenBank/DDBJ whole genome shotgun (WGS) entry which is preliminary data.</text>
</comment>
<evidence type="ECO:0000256" key="11">
    <source>
        <dbReference type="PIRNR" id="PIRNR000439"/>
    </source>
</evidence>
<keyword evidence="7 14" id="KW-1133">Transmembrane helix</keyword>
<feature type="transmembrane region" description="Helical" evidence="14">
    <location>
        <begin position="510"/>
        <end position="529"/>
    </location>
</feature>
<evidence type="ECO:0000256" key="4">
    <source>
        <dbReference type="ARBA" id="ARBA00022679"/>
    </source>
</evidence>
<dbReference type="Pfam" id="PF03062">
    <property type="entry name" value="MBOAT"/>
    <property type="match status" value="1"/>
</dbReference>
<name>A0AAD5RY57_9PEZI</name>
<feature type="transmembrane region" description="Helical" evidence="14">
    <location>
        <begin position="332"/>
        <end position="358"/>
    </location>
</feature>
<dbReference type="GO" id="GO:0004144">
    <property type="term" value="F:diacylglycerol O-acyltransferase activity"/>
    <property type="evidence" value="ECO:0007669"/>
    <property type="project" value="TreeGrafter"/>
</dbReference>
<keyword evidence="5 14" id="KW-0812">Transmembrane</keyword>
<dbReference type="InterPro" id="IPR004299">
    <property type="entry name" value="MBOAT_fam"/>
</dbReference>
<evidence type="ECO:0000256" key="9">
    <source>
        <dbReference type="ARBA" id="ARBA00023315"/>
    </source>
</evidence>
<keyword evidence="4 11" id="KW-0808">Transferase</keyword>
<evidence type="ECO:0000256" key="6">
    <source>
        <dbReference type="ARBA" id="ARBA00022824"/>
    </source>
</evidence>
<keyword evidence="8 11" id="KW-0472">Membrane</keyword>
<comment type="function">
    <text evidence="10">Sterol O-acyltransferase that catalyzes the formation of stery esters.</text>
</comment>
<proteinExistence type="inferred from homology"/>
<feature type="transmembrane region" description="Helical" evidence="14">
    <location>
        <begin position="240"/>
        <end position="261"/>
    </location>
</feature>
<feature type="compositionally biased region" description="Low complexity" evidence="13">
    <location>
        <begin position="1"/>
        <end position="62"/>
    </location>
</feature>
<evidence type="ECO:0000256" key="14">
    <source>
        <dbReference type="SAM" id="Phobius"/>
    </source>
</evidence>
<keyword evidence="16" id="KW-1185">Reference proteome</keyword>
<dbReference type="PANTHER" id="PTHR10408:SF7">
    <property type="entry name" value="DIACYLGLYCEROL O-ACYLTRANSFERASE 1"/>
    <property type="match status" value="1"/>
</dbReference>
<comment type="pathway">
    <text evidence="2">Lipid metabolism.</text>
</comment>
<sequence>MASSTTTGADASTNSSGLHQTQAGSSSIGTQGTTTSASASQTSKIRTQTATQTQTSSQGTQTEPDQHETQTQAAQPAPRQPRSKYAHITAVHSEAQPSCLSHDSTAAPSFIGFRNLMGIVLVASNLRLMIENAYKYGVLICFRCHDFRRSDLAWGLGLYFMIPVFLFIAYFIEYRASLQAKGLKKRYSTSRQEGTDGQSDEERARFRRTWIIIAWLHMVNITAALGFTTYCVYFEIRHPLIGTLTELHAIIVWLKTVSYAFTNRDLRHAYLHPTRDDRRQVPSLYNSCQFPNNINFSNLCYFWWAPTLVYQPVYPRTSHIRWTFVAKRLGEIFILSVAIWLLTAQYATPTLFNSLATIHTMNVASIAERILKLSTISLVIWLCGFFALFQSFMNALAEMMCFGDRNFYDDWWNSPSLGVYWRTWNKPVYQFFKRHVYSPMRARGWNDVVSSLVVFLFSGVLHELLVGVPTHNMLGAAFSGMFFQIVLIKVTEPFENSTSLTQRMVGNSIFWLSFTIIGQPMAALIYFYGWQSKYGSVAKDLAHLGTEENLAMKILLPGSSPN</sequence>
<dbReference type="GO" id="GO:0005789">
    <property type="term" value="C:endoplasmic reticulum membrane"/>
    <property type="evidence" value="ECO:0007669"/>
    <property type="project" value="UniProtKB-SubCell"/>
</dbReference>
<keyword evidence="6 11" id="KW-0256">Endoplasmic reticulum</keyword>
<dbReference type="GO" id="GO:0019432">
    <property type="term" value="P:triglyceride biosynthetic process"/>
    <property type="evidence" value="ECO:0007669"/>
    <property type="project" value="TreeGrafter"/>
</dbReference>
<evidence type="ECO:0000256" key="13">
    <source>
        <dbReference type="SAM" id="MobiDB-lite"/>
    </source>
</evidence>
<evidence type="ECO:0000256" key="10">
    <source>
        <dbReference type="ARBA" id="ARBA00023568"/>
    </source>
</evidence>
<organism evidence="15 16">
    <name type="scientific">Zalerion maritima</name>
    <dbReference type="NCBI Taxonomy" id="339359"/>
    <lineage>
        <taxon>Eukaryota</taxon>
        <taxon>Fungi</taxon>
        <taxon>Dikarya</taxon>
        <taxon>Ascomycota</taxon>
        <taxon>Pezizomycotina</taxon>
        <taxon>Sordariomycetes</taxon>
        <taxon>Lulworthiomycetidae</taxon>
        <taxon>Lulworthiales</taxon>
        <taxon>Lulworthiaceae</taxon>
        <taxon>Zalerion</taxon>
    </lineage>
</organism>
<evidence type="ECO:0000256" key="8">
    <source>
        <dbReference type="ARBA" id="ARBA00023136"/>
    </source>
</evidence>
<dbReference type="EMBL" id="JAKWBI020000008">
    <property type="protein sequence ID" value="KAJ2906855.1"/>
    <property type="molecule type" value="Genomic_DNA"/>
</dbReference>
<gene>
    <name evidence="15" type="ORF">MKZ38_010353</name>
</gene>
<evidence type="ECO:0000256" key="2">
    <source>
        <dbReference type="ARBA" id="ARBA00005189"/>
    </source>
</evidence>
<evidence type="ECO:0000256" key="7">
    <source>
        <dbReference type="ARBA" id="ARBA00022989"/>
    </source>
</evidence>
<feature type="transmembrane region" description="Helical" evidence="14">
    <location>
        <begin position="370"/>
        <end position="389"/>
    </location>
</feature>
<dbReference type="AlphaFoldDB" id="A0AAD5RY57"/>
<feature type="transmembrane region" description="Helical" evidence="14">
    <location>
        <begin position="210"/>
        <end position="233"/>
    </location>
</feature>
<evidence type="ECO:0000256" key="5">
    <source>
        <dbReference type="ARBA" id="ARBA00022692"/>
    </source>
</evidence>
<evidence type="ECO:0000313" key="15">
    <source>
        <dbReference type="EMBL" id="KAJ2906855.1"/>
    </source>
</evidence>
<dbReference type="PANTHER" id="PTHR10408">
    <property type="entry name" value="STEROL O-ACYLTRANSFERASE"/>
    <property type="match status" value="1"/>
</dbReference>
<keyword evidence="9 11" id="KW-0012">Acyltransferase</keyword>
<evidence type="ECO:0000256" key="1">
    <source>
        <dbReference type="ARBA" id="ARBA00004477"/>
    </source>
</evidence>
<evidence type="ECO:0000256" key="3">
    <source>
        <dbReference type="ARBA" id="ARBA00009010"/>
    </source>
</evidence>
<feature type="region of interest" description="Disordered" evidence="13">
    <location>
        <begin position="1"/>
        <end position="85"/>
    </location>
</feature>
<dbReference type="PIRSF" id="PIRSF000439">
    <property type="entry name" value="Oat_ACAT_DAG_ARE"/>
    <property type="match status" value="1"/>
</dbReference>
<dbReference type="InterPro" id="IPR014371">
    <property type="entry name" value="Oat_ACAT_DAG_ARE"/>
</dbReference>
<reference evidence="15" key="1">
    <citation type="submission" date="2022-07" db="EMBL/GenBank/DDBJ databases">
        <title>Draft genome sequence of Zalerion maritima ATCC 34329, a (micro)plastics degrading marine fungus.</title>
        <authorList>
            <person name="Paco A."/>
            <person name="Goncalves M.F.M."/>
            <person name="Rocha-Santos T.A.P."/>
            <person name="Alves A."/>
        </authorList>
    </citation>
    <scope>NUCLEOTIDE SEQUENCE</scope>
    <source>
        <strain evidence="15">ATCC 34329</strain>
    </source>
</reference>
<accession>A0AAD5RY57</accession>
<comment type="subcellular location">
    <subcellularLocation>
        <location evidence="1 11">Endoplasmic reticulum membrane</location>
        <topology evidence="1 11">Multi-pass membrane protein</topology>
    </subcellularLocation>
</comment>
<feature type="transmembrane region" description="Helical" evidence="14">
    <location>
        <begin position="152"/>
        <end position="172"/>
    </location>
</feature>
<protein>
    <recommendedName>
        <fullName evidence="11">O-acyltransferase</fullName>
    </recommendedName>
</protein>